<feature type="region of interest" description="DNA-binding region" evidence="15">
    <location>
        <begin position="190"/>
        <end position="356"/>
    </location>
</feature>
<feature type="region of interest" description="Disordered" evidence="17">
    <location>
        <begin position="624"/>
        <end position="657"/>
    </location>
</feature>
<evidence type="ECO:0000256" key="3">
    <source>
        <dbReference type="ARBA" id="ARBA00022553"/>
    </source>
</evidence>
<dbReference type="SUPFAM" id="SSF52540">
    <property type="entry name" value="P-loop containing nucleoside triphosphate hydrolases"/>
    <property type="match status" value="1"/>
</dbReference>
<accession>A0A7L8Y9S4</accession>
<dbReference type="InterPro" id="IPR037102">
    <property type="entry name" value="Znf_lg_T-Ag_D1_dom_sf"/>
</dbReference>
<feature type="region of interest" description="Disordered" evidence="17">
    <location>
        <begin position="134"/>
        <end position="190"/>
    </location>
</feature>
<evidence type="ECO:0000256" key="2">
    <source>
        <dbReference type="ARBA" id="ARBA00022518"/>
    </source>
</evidence>
<feature type="short sequence motif" description="Nuclear export signal" evidence="15">
    <location>
        <begin position="114"/>
        <end position="123"/>
    </location>
</feature>
<feature type="compositionally biased region" description="Basic and acidic residues" evidence="17">
    <location>
        <begin position="172"/>
        <end position="186"/>
    </location>
</feature>
<name>A0A7L8Y9S4_HPV62</name>
<evidence type="ECO:0000256" key="8">
    <source>
        <dbReference type="ARBA" id="ARBA00022806"/>
    </source>
</evidence>
<evidence type="ECO:0000256" key="9">
    <source>
        <dbReference type="ARBA" id="ARBA00022840"/>
    </source>
</evidence>
<feature type="binding site" evidence="15">
    <location>
        <begin position="481"/>
        <end position="488"/>
    </location>
    <ligand>
        <name>ATP</name>
        <dbReference type="ChEBI" id="CHEBI:30616"/>
    </ligand>
</feature>
<evidence type="ECO:0000256" key="7">
    <source>
        <dbReference type="ARBA" id="ARBA00022801"/>
    </source>
</evidence>
<dbReference type="SUPFAM" id="SSF55464">
    <property type="entry name" value="Origin of replication-binding domain, RBD-like"/>
    <property type="match status" value="1"/>
</dbReference>
<evidence type="ECO:0000256" key="14">
    <source>
        <dbReference type="ARBA" id="ARBA00093297"/>
    </source>
</evidence>
<evidence type="ECO:0000256" key="12">
    <source>
        <dbReference type="ARBA" id="ARBA00034617"/>
    </source>
</evidence>
<dbReference type="InterPro" id="IPR046832">
    <property type="entry name" value="PPV_E1_DBD"/>
</dbReference>
<keyword evidence="7 15" id="KW-0378">Hydrolase</keyword>
<sequence>MRISDMADAEGTNGGDGIDGTNGAGGWFMVEAIVEQTTGYQVSSDEDENSIDTGEDLVDFIDNTRHPGDGQEVPLELFVQQNARDDAAAVQALKRKYTYSPATSSCVSWVDCELSPRLNAISLDRGHERARRRLFDQDSGYGHTQVDTGPSEGQVPGDTQQTDGNVEQEVQEDVRGGGDGEPERSVDVQQSQERTASIVELLKTSNLRATLLSKFKELYGLAFGELVRQFKSDKSVCGDWVVCAFGVYHAVAEAIKTLIQPVCLYAHIQSQTCSWGMVILMLIRFKCSKSRETVAKCIGTLLNVPDKQMLIEPPKIRSAPCALYWFRTAMGNASEILGETPEWITRQTVVGHAMQETQFSLSVLVQWAYDNDIVDESDLAYQYALLGNDDPNAAAFLASNCQAKYIKDAITMCKYYKRAEQKRMSMAQWIAHRSQKVADTGDWRPIVRFLRYQKIEFVTFMSALKMFLRNIPKKSCIVIYGPSDTGKSLFCMSLLKFLGGAVISYVNSTSHFWLSPLTDAKVGLLDDATYPCWVYIDTHLRSVLDGNQISIDRKHKNLTQIQCPPLFITTNINPLEDANLKYLHSRIAVFHFMYKCPLDDKGDPVYQFNNENWKSFFQRSWAQIEGTPEEEEEEEEEDNGNTGRPFRCVPGETNRLL</sequence>
<keyword evidence="5 15" id="KW-0235">DNA replication</keyword>
<dbReference type="InterPro" id="IPR016393">
    <property type="entry name" value="Rep_E1_papillomaV"/>
</dbReference>
<keyword evidence="8 15" id="KW-0347">Helicase</keyword>
<reference evidence="19" key="1">
    <citation type="submission" date="2020-07" db="EMBL/GenBank/DDBJ databases">
        <authorList>
            <person name="Zhang W."/>
            <person name="Yang S."/>
        </authorList>
    </citation>
    <scope>NUCLEOTIDE SEQUENCE</scope>
    <source>
        <strain evidence="19">Kyd-s0362</strain>
    </source>
</reference>
<comment type="caution">
    <text evidence="15">Lacks conserved residue(s) required for the propagation of feature annotation.</text>
</comment>
<keyword evidence="6 15" id="KW-0547">Nucleotide-binding</keyword>
<comment type="subunit">
    <text evidence="15">Can form hexamers. Interacts with E2 protein; this interaction increases E1 DNA binding specificity. Interacts with host DNA polymerase subunit POLA2. Interacts with host single stranded DNA-binding protein RPA1. Interacts with host TOP1; this interaction stimulates the enzymatic activity of TOP1.</text>
</comment>
<comment type="subcellular location">
    <subcellularLocation>
        <location evidence="1 15">Host nucleus</location>
    </subcellularLocation>
</comment>
<evidence type="ECO:0000256" key="4">
    <source>
        <dbReference type="ARBA" id="ARBA00022562"/>
    </source>
</evidence>
<dbReference type="EC" id="5.6.2.4" evidence="15 16"/>
<dbReference type="InterPro" id="IPR001177">
    <property type="entry name" value="PPV_DNA_helicase_E1_C"/>
</dbReference>
<keyword evidence="10 15" id="KW-0238">DNA-binding</keyword>
<dbReference type="InterPro" id="IPR046935">
    <property type="entry name" value="PPV_E1_DBD_sf"/>
</dbReference>
<dbReference type="GO" id="GO:0005524">
    <property type="term" value="F:ATP binding"/>
    <property type="evidence" value="ECO:0007669"/>
    <property type="project" value="UniProtKB-UniRule"/>
</dbReference>
<dbReference type="Gene3D" id="3.40.1310.10">
    <property type="match status" value="1"/>
</dbReference>
<dbReference type="Pfam" id="PF00524">
    <property type="entry name" value="PPV_E1_N"/>
    <property type="match status" value="1"/>
</dbReference>
<dbReference type="HAMAP" id="MF_04000">
    <property type="entry name" value="PPV_E1"/>
    <property type="match status" value="1"/>
</dbReference>
<comment type="PTM">
    <text evidence="15">Phosphorylated.</text>
</comment>
<keyword evidence="2 15" id="KW-0244">Early protein</keyword>
<dbReference type="GO" id="GO:0042025">
    <property type="term" value="C:host cell nucleus"/>
    <property type="evidence" value="ECO:0007669"/>
    <property type="project" value="UniProtKB-SubCell"/>
</dbReference>
<dbReference type="GO" id="GO:0003677">
    <property type="term" value="F:DNA binding"/>
    <property type="evidence" value="ECO:0007669"/>
    <property type="project" value="UniProtKB-UniRule"/>
</dbReference>
<feature type="modified residue" description="Phosphoserine; by host" evidence="15">
    <location>
        <position position="100"/>
    </location>
</feature>
<evidence type="ECO:0000256" key="11">
    <source>
        <dbReference type="ARBA" id="ARBA00023235"/>
    </source>
</evidence>
<comment type="catalytic activity">
    <reaction evidence="13 15 16">
        <text>ATP + H2O = ADP + phosphate + H(+)</text>
        <dbReference type="Rhea" id="RHEA:13065"/>
        <dbReference type="ChEBI" id="CHEBI:15377"/>
        <dbReference type="ChEBI" id="CHEBI:15378"/>
        <dbReference type="ChEBI" id="CHEBI:30616"/>
        <dbReference type="ChEBI" id="CHEBI:43474"/>
        <dbReference type="ChEBI" id="CHEBI:456216"/>
        <dbReference type="EC" id="5.6.2.4"/>
    </reaction>
</comment>
<evidence type="ECO:0000256" key="16">
    <source>
        <dbReference type="PIRNR" id="PIRNR003383"/>
    </source>
</evidence>
<feature type="region of interest" description="Disordered" evidence="17">
    <location>
        <begin position="1"/>
        <end position="20"/>
    </location>
</feature>
<evidence type="ECO:0000256" key="6">
    <source>
        <dbReference type="ARBA" id="ARBA00022741"/>
    </source>
</evidence>
<comment type="function">
    <text evidence="16">ATP-dependent DNA helicase required for initiation of viral DNA replication. It forms a complex with the viral E2 protein. The E1-E2 complex binds to the replication origin which contains binding sites for both proteins.</text>
</comment>
<feature type="domain" description="SF3 helicase" evidence="18">
    <location>
        <begin position="455"/>
        <end position="605"/>
    </location>
</feature>
<dbReference type="GO" id="GO:0006260">
    <property type="term" value="P:DNA replication"/>
    <property type="evidence" value="ECO:0007669"/>
    <property type="project" value="UniProtKB-UniRule"/>
</dbReference>
<dbReference type="GO" id="GO:0043138">
    <property type="term" value="F:3'-5' DNA helicase activity"/>
    <property type="evidence" value="ECO:0007669"/>
    <property type="project" value="UniProtKB-UniRule"/>
</dbReference>
<dbReference type="Pfam" id="PF00519">
    <property type="entry name" value="PPV_E1_C"/>
    <property type="match status" value="1"/>
</dbReference>
<evidence type="ECO:0000256" key="10">
    <source>
        <dbReference type="ARBA" id="ARBA00023125"/>
    </source>
</evidence>
<dbReference type="GO" id="GO:0016817">
    <property type="term" value="F:hydrolase activity, acting on acid anhydrides"/>
    <property type="evidence" value="ECO:0007669"/>
    <property type="project" value="InterPro"/>
</dbReference>
<evidence type="ECO:0000256" key="1">
    <source>
        <dbReference type="ARBA" id="ARBA00004147"/>
    </source>
</evidence>
<feature type="short sequence motif" description="Nuclear localization signal" evidence="15">
    <location>
        <begin position="94"/>
        <end position="96"/>
    </location>
</feature>
<evidence type="ECO:0000259" key="18">
    <source>
        <dbReference type="PROSITE" id="PS51206"/>
    </source>
</evidence>
<comment type="similarity">
    <text evidence="15 16">Belongs to the papillomaviridae E1 protein family.</text>
</comment>
<dbReference type="PROSITE" id="PS51206">
    <property type="entry name" value="SF3_HELICASE_1"/>
    <property type="match status" value="1"/>
</dbReference>
<dbReference type="Pfam" id="PF20450">
    <property type="entry name" value="PPV_E1_DBD"/>
    <property type="match status" value="1"/>
</dbReference>
<evidence type="ECO:0000256" key="5">
    <source>
        <dbReference type="ARBA" id="ARBA00022705"/>
    </source>
</evidence>
<dbReference type="InterPro" id="IPR014000">
    <property type="entry name" value="PPV_DNA_helicase_E1_N"/>
</dbReference>
<keyword evidence="11 15" id="KW-0413">Isomerase</keyword>
<dbReference type="PIRSF" id="PIRSF003383">
    <property type="entry name" value="Rep_E1_papillomaV"/>
    <property type="match status" value="1"/>
</dbReference>
<dbReference type="InterPro" id="IPR027417">
    <property type="entry name" value="P-loop_NTPase"/>
</dbReference>
<keyword evidence="3 15" id="KW-0597">Phosphoprotein</keyword>
<organism evidence="19">
    <name type="scientific">Human papillomavirus 62</name>
    <dbReference type="NCBI Taxonomy" id="334210"/>
    <lineage>
        <taxon>Viruses</taxon>
        <taxon>Monodnaviria</taxon>
        <taxon>Shotokuvirae</taxon>
        <taxon>Cossaviricota</taxon>
        <taxon>Papovaviricetes</taxon>
        <taxon>Zurhausenvirales</taxon>
        <taxon>Papillomaviridae</taxon>
        <taxon>Firstpapillomavirinae</taxon>
        <taxon>Alphapapillomavirus</taxon>
        <taxon>Alphapapillomavirus 3</taxon>
    </lineage>
</organism>
<evidence type="ECO:0000313" key="19">
    <source>
        <dbReference type="EMBL" id="QOI17622.1"/>
    </source>
</evidence>
<protein>
    <recommendedName>
        <fullName evidence="15 16">Replication protein E1</fullName>
        <ecNumber evidence="15 16">5.6.2.4</ecNumber>
    </recommendedName>
    <alternativeName>
        <fullName evidence="15">ATP-dependent helicase E1</fullName>
    </alternativeName>
    <alternativeName>
        <fullName evidence="15">DNA 3'-5' helicase E1</fullName>
    </alternativeName>
</protein>
<dbReference type="Gene3D" id="3.40.50.300">
    <property type="entry name" value="P-loop containing nucleotide triphosphate hydrolases"/>
    <property type="match status" value="1"/>
</dbReference>
<evidence type="ECO:0000256" key="13">
    <source>
        <dbReference type="ARBA" id="ARBA00048988"/>
    </source>
</evidence>
<organismHost>
    <name type="scientific">Homo sapiens</name>
    <name type="common">Human</name>
    <dbReference type="NCBI Taxonomy" id="9606"/>
</organismHost>
<keyword evidence="9 15" id="KW-0067">ATP-binding</keyword>
<feature type="modified residue" description="Phosphoserine; by host" evidence="15">
    <location>
        <position position="115"/>
    </location>
</feature>
<dbReference type="Gene3D" id="1.10.10.510">
    <property type="entry name" value="Zinc finger, large T-antigen D1 domain"/>
    <property type="match status" value="1"/>
</dbReference>
<dbReference type="InterPro" id="IPR014015">
    <property type="entry name" value="Helicase_SF3_DNA-vir"/>
</dbReference>
<proteinExistence type="inferred from homology"/>
<evidence type="ECO:0000256" key="17">
    <source>
        <dbReference type="SAM" id="MobiDB-lite"/>
    </source>
</evidence>
<comment type="function">
    <text evidence="14 15">ATP-dependent DNA 3'-5' helicase required for initiation of viral DNA replication. It forms a complex with the viral E2 protein. The E1-E2 complex binds to the replication origin which contains binding sites for both proteins. During the initial step, a dimer of E1 interacts with a dimer of protein E2 leading to a complex that binds the viral origin of replication with high specificity. Then, a second dimer of E1 displaces the E2 dimer in an ATP-dependent manner to form the E1 tetramer. Following this, two E1 monomers are added to each half of the site, which results in the formation of two E1 trimers on the viral ori. Subsequently, two hexamers will be created. The double hexamer acts as a bi-directional helicase machinery and unwinds the viral DNA and then recruits the host DNA polymerase to start replication.</text>
</comment>
<gene>
    <name evidence="15" type="primary">E1</name>
</gene>
<evidence type="ECO:0000256" key="15">
    <source>
        <dbReference type="HAMAP-Rule" id="MF_04000"/>
    </source>
</evidence>
<feature type="compositionally biased region" description="Acidic residues" evidence="17">
    <location>
        <begin position="627"/>
        <end position="639"/>
    </location>
</feature>
<comment type="catalytic activity">
    <reaction evidence="12 15">
        <text>Couples ATP hydrolysis with the unwinding of duplex DNA by translocating in the 3'-5' direction.</text>
        <dbReference type="EC" id="5.6.2.4"/>
    </reaction>
</comment>
<feature type="modified residue" description="Phosphoserine; by host" evidence="15">
    <location>
        <position position="104"/>
    </location>
</feature>
<dbReference type="EMBL" id="MT783418">
    <property type="protein sequence ID" value="QOI17622.1"/>
    <property type="molecule type" value="Genomic_DNA"/>
</dbReference>
<keyword evidence="4 15" id="KW-1048">Host nucleus</keyword>